<keyword evidence="2" id="KW-0812">Transmembrane</keyword>
<comment type="caution">
    <text evidence="4">The sequence shown here is derived from an EMBL/GenBank/DDBJ whole genome shotgun (WGS) entry which is preliminary data.</text>
</comment>
<dbReference type="InterPro" id="IPR052894">
    <property type="entry name" value="AsmA-related"/>
</dbReference>
<feature type="transmembrane region" description="Helical" evidence="2">
    <location>
        <begin position="25"/>
        <end position="47"/>
    </location>
</feature>
<keyword evidence="2" id="KW-0472">Membrane</keyword>
<name>A0A3A1WMP8_9HYPH</name>
<dbReference type="OrthoDB" id="9816380at2"/>
<dbReference type="EMBL" id="QYRN01000014">
    <property type="protein sequence ID" value="RIX97588.1"/>
    <property type="molecule type" value="Genomic_DNA"/>
</dbReference>
<dbReference type="InterPro" id="IPR017023">
    <property type="entry name" value="UCP034039"/>
</dbReference>
<feature type="compositionally biased region" description="Basic and acidic residues" evidence="1">
    <location>
        <begin position="1170"/>
        <end position="1225"/>
    </location>
</feature>
<evidence type="ECO:0000313" key="4">
    <source>
        <dbReference type="EMBL" id="RIX97588.1"/>
    </source>
</evidence>
<dbReference type="GO" id="GO:0090313">
    <property type="term" value="P:regulation of protein targeting to membrane"/>
    <property type="evidence" value="ECO:0007669"/>
    <property type="project" value="TreeGrafter"/>
</dbReference>
<reference evidence="5" key="1">
    <citation type="submission" date="2018-09" db="EMBL/GenBank/DDBJ databases">
        <authorList>
            <person name="Tuo L."/>
        </authorList>
    </citation>
    <scope>NUCLEOTIDE SEQUENCE [LARGE SCALE GENOMIC DNA]</scope>
    <source>
        <strain evidence="5">M2BS4Y-1</strain>
    </source>
</reference>
<gene>
    <name evidence="4" type="ORF">D3218_18630</name>
</gene>
<dbReference type="PANTHER" id="PTHR30441:SF4">
    <property type="entry name" value="PROTEIN ASMA"/>
    <property type="match status" value="1"/>
</dbReference>
<feature type="compositionally biased region" description="Low complexity" evidence="1">
    <location>
        <begin position="1226"/>
        <end position="1242"/>
    </location>
</feature>
<feature type="region of interest" description="Disordered" evidence="1">
    <location>
        <begin position="1170"/>
        <end position="1278"/>
    </location>
</feature>
<dbReference type="InterPro" id="IPR007844">
    <property type="entry name" value="AsmA"/>
</dbReference>
<organism evidence="4 5">
    <name type="scientific">Aureimonas flava</name>
    <dbReference type="NCBI Taxonomy" id="2320271"/>
    <lineage>
        <taxon>Bacteria</taxon>
        <taxon>Pseudomonadati</taxon>
        <taxon>Pseudomonadota</taxon>
        <taxon>Alphaproteobacteria</taxon>
        <taxon>Hyphomicrobiales</taxon>
        <taxon>Aurantimonadaceae</taxon>
        <taxon>Aureimonas</taxon>
    </lineage>
</organism>
<protein>
    <submittedName>
        <fullName evidence="4">AsmA family protein</fullName>
    </submittedName>
</protein>
<evidence type="ECO:0000256" key="1">
    <source>
        <dbReference type="SAM" id="MobiDB-lite"/>
    </source>
</evidence>
<dbReference type="Pfam" id="PF05170">
    <property type="entry name" value="AsmA"/>
    <property type="match status" value="1"/>
</dbReference>
<dbReference type="GO" id="GO:0005886">
    <property type="term" value="C:plasma membrane"/>
    <property type="evidence" value="ECO:0007669"/>
    <property type="project" value="TreeGrafter"/>
</dbReference>
<evidence type="ECO:0000313" key="5">
    <source>
        <dbReference type="Proteomes" id="UP000265750"/>
    </source>
</evidence>
<dbReference type="PANTHER" id="PTHR30441">
    <property type="entry name" value="DUF748 DOMAIN-CONTAINING PROTEIN"/>
    <property type="match status" value="1"/>
</dbReference>
<dbReference type="AlphaFoldDB" id="A0A3A1WMP8"/>
<dbReference type="Proteomes" id="UP000265750">
    <property type="component" value="Unassembled WGS sequence"/>
</dbReference>
<keyword evidence="2" id="KW-1133">Transmembrane helix</keyword>
<feature type="domain" description="AsmA" evidence="3">
    <location>
        <begin position="25"/>
        <end position="144"/>
    </location>
</feature>
<sequence>MPQEKTGAPGGAERRAGREAGRMKLFIALGGLLVLALLALLVGPAFVDWTSYRASFEAEASRILGQRVEVRGIASARLLPFPSLSFTDVVVGDDPADPVLTVRAFRMDAELAPYLSGEIRIFDMRLDGPALSIPVEADGAIRWPVGARAAPPGETVVLERIEVADGSAVLADRRSARRIALSRIHGTLSAQSLRGPFAGTATLLLDGEPLAASFSTGTGAGDGHLPVRLTLDSQRLDARATFDAVASDQPGEPLAEGTLTLASPIDPAAERPAEAAPRLLPPTRLVTRLALTPTSLRASDLRAEVGDPQQPYVATGSALVDLGSIPRFDLQLDGQAIDVDRLAPPAVEAGQSPGLAARVEALRAALERLPTPGMPGRVRLALPLVTVGDTTIRDVALAGSPASDGWSLQSFSAELPGRTRIEASGVLRTDDEPGFRGNLLLAARQPAAFLGWAAGASDPALVRLQRAGFSAEVALSPTDQRFDGLEVDLDGRTLRGSIRRAVRPEGSSTAIDLGGEAIDLEPVAALARLLALRDGAPRPGERFEVQFSAAPARFGDFQAAGLEADLSLDRGLMDIASLDARDFAGADLHAEGTLADPFGTPRPDLSLDIAAGDPARVAEFLRRRLPGSPLADVIARRAPTLGPLALSGTATSQGAGRTDLAVALAGTAAGTDVTLRLALENGLGATERNGRFGLDLALAQQDAAVLLAQAGLPVLPIGDAVPLDAALTASGAPGQPAEVSLRLRSRGTELSADGSATLGADGLKAAGLALRLGSDDLAPWLTRLALAYGQPLAGLPVSGAARLSWTDGSWTLDGLSGTLGDTRLSGALTAPAGEPVSGRLALSSLSLDWLGTVVAGADAAGAIGTGGATPTPFAAPLLPGRAFRLALAAERATGLGLDLSGLATEIAGDGGRLAVSGLSAATASGGRLAGGGEVRNAAGILSASLDMSLRGQPVATDGALFSGRLDMAGTLAGGGETWPALLSSLNGRGRLAIADAVLRDVRPDLLAPVLEAAGTDGFETGIPAVSALVERLSAGARAPLGTLAADWTLGAGTLRTGPLRHDFADAALEGEAAFDMRSGQVEAELALRLAPPADEAVEDAPPAVSYRIAGPWTAPVLQTAVQPLATYLSALSARREEERIEAIEDDLRETVRLRREARLYRERERLREQFRQERETREAQAREEAARAEAERQARERAEAERREAEARQAREAEAARETAAREAAARAAAAQAEAAARTAPAQRPPPSDFELQPLPPPGAPPASGFGGLPGVSDPNRL</sequence>
<feature type="compositionally biased region" description="Pro residues" evidence="1">
    <location>
        <begin position="1243"/>
        <end position="1261"/>
    </location>
</feature>
<proteinExistence type="predicted"/>
<dbReference type="PIRSF" id="PIRSF034039">
    <property type="entry name" value="UCP034039"/>
    <property type="match status" value="1"/>
</dbReference>
<evidence type="ECO:0000259" key="3">
    <source>
        <dbReference type="Pfam" id="PF05170"/>
    </source>
</evidence>
<evidence type="ECO:0000256" key="2">
    <source>
        <dbReference type="SAM" id="Phobius"/>
    </source>
</evidence>
<accession>A0A3A1WMP8</accession>
<keyword evidence="5" id="KW-1185">Reference proteome</keyword>